<dbReference type="InterPro" id="IPR028082">
    <property type="entry name" value="Peripla_BP_I"/>
</dbReference>
<gene>
    <name evidence="5" type="ORF">H8R94_07805</name>
</gene>
<keyword evidence="6" id="KW-1185">Reference proteome</keyword>
<dbReference type="CDD" id="cd01392">
    <property type="entry name" value="HTH_LacI"/>
    <property type="match status" value="1"/>
</dbReference>
<proteinExistence type="predicted"/>
<evidence type="ECO:0000256" key="3">
    <source>
        <dbReference type="ARBA" id="ARBA00023163"/>
    </source>
</evidence>
<dbReference type="SMART" id="SM00354">
    <property type="entry name" value="HTH_LACI"/>
    <property type="match status" value="1"/>
</dbReference>
<dbReference type="Gene3D" id="3.40.50.2300">
    <property type="match status" value="2"/>
</dbReference>
<sequence length="335" mass="36780">MGITGKELAEKLNISATAVSMALNGKPGVSTEMRKRIIAEAEKAGYDFSRLQLKKNHSGDIYCIIYRAHNAILNYTPIFSELTEGIEAECRHKGYGLKTLQVYENTDDLTQVVEELRICGCVGIILLGTELSAGICRRFLEASLPMVLLDASFDAIDCSSVLINNVQGTYLATGYLIDRCNEQPGHLCSSYSIANFSERKTGFQKAVREHGMSVSKSLSHELAPSIEGAFSDMLEIIDSGTPLAKCYFADNDLIAIGAIKALKLRGYKIPDDIAIIGFDNISEGRILDPSLTTIDIPRRFMGQTAVDQLIRQMEDPASHTVKLQISTSLIKRFSV</sequence>
<comment type="caution">
    <text evidence="5">The sequence shown here is derived from an EMBL/GenBank/DDBJ whole genome shotgun (WGS) entry which is preliminary data.</text>
</comment>
<dbReference type="RefSeq" id="WP_186854325.1">
    <property type="nucleotide sequence ID" value="NZ_JACOPG010000003.1"/>
</dbReference>
<evidence type="ECO:0000313" key="5">
    <source>
        <dbReference type="EMBL" id="MBC5686500.1"/>
    </source>
</evidence>
<dbReference type="SUPFAM" id="SSF47413">
    <property type="entry name" value="lambda repressor-like DNA-binding domains"/>
    <property type="match status" value="1"/>
</dbReference>
<dbReference type="EMBL" id="JACOPG010000003">
    <property type="protein sequence ID" value="MBC5686500.1"/>
    <property type="molecule type" value="Genomic_DNA"/>
</dbReference>
<evidence type="ECO:0000313" key="6">
    <source>
        <dbReference type="Proteomes" id="UP000643810"/>
    </source>
</evidence>
<protein>
    <submittedName>
        <fullName evidence="5">LacI family DNA-binding transcriptional regulator</fullName>
    </submittedName>
</protein>
<dbReference type="InterPro" id="IPR010982">
    <property type="entry name" value="Lambda_DNA-bd_dom_sf"/>
</dbReference>
<reference evidence="5 6" key="1">
    <citation type="submission" date="2020-08" db="EMBL/GenBank/DDBJ databases">
        <title>Genome public.</title>
        <authorList>
            <person name="Liu C."/>
            <person name="Sun Q."/>
        </authorList>
    </citation>
    <scope>NUCLEOTIDE SEQUENCE [LARGE SCALE GENOMIC DNA]</scope>
    <source>
        <strain evidence="5 6">NSJ-9</strain>
    </source>
</reference>
<dbReference type="Gene3D" id="1.10.260.40">
    <property type="entry name" value="lambda repressor-like DNA-binding domains"/>
    <property type="match status" value="1"/>
</dbReference>
<evidence type="ECO:0000256" key="1">
    <source>
        <dbReference type="ARBA" id="ARBA00023015"/>
    </source>
</evidence>
<keyword evidence="1" id="KW-0805">Transcription regulation</keyword>
<feature type="domain" description="HTH lacI-type" evidence="4">
    <location>
        <begin position="3"/>
        <end position="55"/>
    </location>
</feature>
<name>A0ABR7GHL1_9FIRM</name>
<dbReference type="Pfam" id="PF13377">
    <property type="entry name" value="Peripla_BP_3"/>
    <property type="match status" value="1"/>
</dbReference>
<dbReference type="PANTHER" id="PTHR30146">
    <property type="entry name" value="LACI-RELATED TRANSCRIPTIONAL REPRESSOR"/>
    <property type="match status" value="1"/>
</dbReference>
<accession>A0ABR7GHL1</accession>
<dbReference type="SUPFAM" id="SSF53822">
    <property type="entry name" value="Periplasmic binding protein-like I"/>
    <property type="match status" value="1"/>
</dbReference>
<evidence type="ECO:0000259" key="4">
    <source>
        <dbReference type="PROSITE" id="PS50932"/>
    </source>
</evidence>
<dbReference type="PANTHER" id="PTHR30146:SF109">
    <property type="entry name" value="HTH-TYPE TRANSCRIPTIONAL REGULATOR GALS"/>
    <property type="match status" value="1"/>
</dbReference>
<keyword evidence="2 5" id="KW-0238">DNA-binding</keyword>
<dbReference type="InterPro" id="IPR046335">
    <property type="entry name" value="LacI/GalR-like_sensor"/>
</dbReference>
<evidence type="ECO:0000256" key="2">
    <source>
        <dbReference type="ARBA" id="ARBA00023125"/>
    </source>
</evidence>
<dbReference type="PROSITE" id="PS50932">
    <property type="entry name" value="HTH_LACI_2"/>
    <property type="match status" value="1"/>
</dbReference>
<dbReference type="GO" id="GO:0003677">
    <property type="term" value="F:DNA binding"/>
    <property type="evidence" value="ECO:0007669"/>
    <property type="project" value="UniProtKB-KW"/>
</dbReference>
<organism evidence="5 6">
    <name type="scientific">Roseburia lenta</name>
    <dbReference type="NCBI Taxonomy" id="2763061"/>
    <lineage>
        <taxon>Bacteria</taxon>
        <taxon>Bacillati</taxon>
        <taxon>Bacillota</taxon>
        <taxon>Clostridia</taxon>
        <taxon>Lachnospirales</taxon>
        <taxon>Lachnospiraceae</taxon>
        <taxon>Roseburia</taxon>
    </lineage>
</organism>
<keyword evidence="3" id="KW-0804">Transcription</keyword>
<dbReference type="Proteomes" id="UP000643810">
    <property type="component" value="Unassembled WGS sequence"/>
</dbReference>
<dbReference type="InterPro" id="IPR000843">
    <property type="entry name" value="HTH_LacI"/>
</dbReference>